<name>A0ABN8ZRA1_RANTA</name>
<dbReference type="EMBL" id="OX459940">
    <property type="protein sequence ID" value="CAI9174736.1"/>
    <property type="molecule type" value="Genomic_DNA"/>
</dbReference>
<proteinExistence type="predicted"/>
<evidence type="ECO:0000313" key="2">
    <source>
        <dbReference type="EMBL" id="CAI9174736.1"/>
    </source>
</evidence>
<gene>
    <name evidence="2" type="ORF">MRATA1EN1_LOCUS23698</name>
</gene>
<feature type="region of interest" description="Disordered" evidence="1">
    <location>
        <begin position="26"/>
        <end position="49"/>
    </location>
</feature>
<reference evidence="2" key="1">
    <citation type="submission" date="2023-04" db="EMBL/GenBank/DDBJ databases">
        <authorList>
            <consortium name="ELIXIR-Norway"/>
        </authorList>
    </citation>
    <scope>NUCLEOTIDE SEQUENCE [LARGE SCALE GENOMIC DNA]</scope>
</reference>
<evidence type="ECO:0000256" key="1">
    <source>
        <dbReference type="SAM" id="MobiDB-lite"/>
    </source>
</evidence>
<protein>
    <submittedName>
        <fullName evidence="2">Uncharacterized protein</fullName>
    </submittedName>
</protein>
<accession>A0ABN8ZRA1</accession>
<dbReference type="Proteomes" id="UP001176941">
    <property type="component" value="Chromosome 4"/>
</dbReference>
<feature type="compositionally biased region" description="Basic residues" evidence="1">
    <location>
        <begin position="34"/>
        <end position="43"/>
    </location>
</feature>
<keyword evidence="3" id="KW-1185">Reference proteome</keyword>
<organism evidence="2 3">
    <name type="scientific">Rangifer tarandus platyrhynchus</name>
    <name type="common">Svalbard reindeer</name>
    <dbReference type="NCBI Taxonomy" id="3082113"/>
    <lineage>
        <taxon>Eukaryota</taxon>
        <taxon>Metazoa</taxon>
        <taxon>Chordata</taxon>
        <taxon>Craniata</taxon>
        <taxon>Vertebrata</taxon>
        <taxon>Euteleostomi</taxon>
        <taxon>Mammalia</taxon>
        <taxon>Eutheria</taxon>
        <taxon>Laurasiatheria</taxon>
        <taxon>Artiodactyla</taxon>
        <taxon>Ruminantia</taxon>
        <taxon>Pecora</taxon>
        <taxon>Cervidae</taxon>
        <taxon>Odocoileinae</taxon>
        <taxon>Rangifer</taxon>
    </lineage>
</organism>
<evidence type="ECO:0000313" key="3">
    <source>
        <dbReference type="Proteomes" id="UP001176941"/>
    </source>
</evidence>
<sequence length="95" mass="10681">MAPSPREGRGYHQCLRLRPVRPGLAPRADLGRRLAPRLRKPPRPARAPGAAFRAKGNFYARFSPVPRAARSSSWTSDLCLLVKRPHFCFCGKRCL</sequence>